<organism evidence="4 5">
    <name type="scientific">Frankliniella fusca</name>
    <dbReference type="NCBI Taxonomy" id="407009"/>
    <lineage>
        <taxon>Eukaryota</taxon>
        <taxon>Metazoa</taxon>
        <taxon>Ecdysozoa</taxon>
        <taxon>Arthropoda</taxon>
        <taxon>Hexapoda</taxon>
        <taxon>Insecta</taxon>
        <taxon>Pterygota</taxon>
        <taxon>Neoptera</taxon>
        <taxon>Paraneoptera</taxon>
        <taxon>Thysanoptera</taxon>
        <taxon>Terebrantia</taxon>
        <taxon>Thripoidea</taxon>
        <taxon>Thripidae</taxon>
        <taxon>Frankliniella</taxon>
    </lineage>
</organism>
<keyword evidence="2" id="KW-1133">Transmembrane helix</keyword>
<dbReference type="CDD" id="cd13969">
    <property type="entry name" value="ADCK1-like"/>
    <property type="match status" value="1"/>
</dbReference>
<keyword evidence="5" id="KW-1185">Reference proteome</keyword>
<reference evidence="4" key="1">
    <citation type="submission" date="2021-07" db="EMBL/GenBank/DDBJ databases">
        <authorList>
            <person name="Catto M.A."/>
            <person name="Jacobson A."/>
            <person name="Kennedy G."/>
            <person name="Labadie P."/>
            <person name="Hunt B.G."/>
            <person name="Srinivasan R."/>
        </authorList>
    </citation>
    <scope>NUCLEOTIDE SEQUENCE</scope>
    <source>
        <strain evidence="4">PL_HMW_Pooled</strain>
        <tissue evidence="4">Head</tissue>
    </source>
</reference>
<comment type="caution">
    <text evidence="4">The sequence shown here is derived from an EMBL/GenBank/DDBJ whole genome shotgun (WGS) entry which is preliminary data.</text>
</comment>
<reference evidence="4" key="2">
    <citation type="journal article" date="2023" name="BMC Genomics">
        <title>Pest status, molecular evolution, and epigenetic factors derived from the genome assembly of Frankliniella fusca, a thysanopteran phytovirus vector.</title>
        <authorList>
            <person name="Catto M.A."/>
            <person name="Labadie P.E."/>
            <person name="Jacobson A.L."/>
            <person name="Kennedy G.G."/>
            <person name="Srinivasan R."/>
            <person name="Hunt B.G."/>
        </authorList>
    </citation>
    <scope>NUCLEOTIDE SEQUENCE</scope>
    <source>
        <strain evidence="4">PL_HMW_Pooled</strain>
    </source>
</reference>
<dbReference type="GO" id="GO:0016301">
    <property type="term" value="F:kinase activity"/>
    <property type="evidence" value="ECO:0007669"/>
    <property type="project" value="UniProtKB-KW"/>
</dbReference>
<protein>
    <submittedName>
        <fullName evidence="4">AarF domain-containing protein kinase 5</fullName>
    </submittedName>
</protein>
<feature type="transmembrane region" description="Helical" evidence="2">
    <location>
        <begin position="52"/>
        <end position="70"/>
    </location>
</feature>
<keyword evidence="2" id="KW-0472">Membrane</keyword>
<evidence type="ECO:0000259" key="3">
    <source>
        <dbReference type="Pfam" id="PF03109"/>
    </source>
</evidence>
<dbReference type="InterPro" id="IPR004147">
    <property type="entry name" value="ABC1_dom"/>
</dbReference>
<keyword evidence="4" id="KW-0808">Transferase</keyword>
<keyword evidence="2" id="KW-0812">Transmembrane</keyword>
<proteinExistence type="inferred from homology"/>
<gene>
    <name evidence="4" type="ORF">KUF71_010488</name>
</gene>
<evidence type="ECO:0000256" key="1">
    <source>
        <dbReference type="ARBA" id="ARBA00009670"/>
    </source>
</evidence>
<comment type="similarity">
    <text evidence="1">Belongs to the protein kinase superfamily. ADCK protein kinase family.</text>
</comment>
<keyword evidence="4" id="KW-0418">Kinase</keyword>
<evidence type="ECO:0000313" key="4">
    <source>
        <dbReference type="EMBL" id="KAK3921273.1"/>
    </source>
</evidence>
<name>A0AAE1LIU7_9NEOP</name>
<dbReference type="PANTHER" id="PTHR43173:SF28">
    <property type="entry name" value="AARF DOMAIN CONTAINING KINASE 5"/>
    <property type="match status" value="1"/>
</dbReference>
<dbReference type="AlphaFoldDB" id="A0AAE1LIU7"/>
<accession>A0AAE1LIU7</accession>
<sequence length="654" mass="75496">MSKLHHALHAYGRPWLSKTKLNLPSRQFLKLRSQHSDATVQQNVPEKGRKRIALLLFGISAAGCGAYYYTLTPREKRLVQVGIGGIGRFLRTTRIGLQISLDYYWSLFGLEDGTEEYELAMSAAHQRAADSILHGCMKNGGLYVKAGQGLVSLNHILPPEYLETLKVLQDQCLKRKTNEINDLFQEEYGLSPDEVFASFDTKPIAAASLAQVFKAETKDGRQVAVKAQYIDLQDRFSGDLATVDLLLAFTAWLHPKFNFHWVLDEIKETLEQELDFINEGKNAERCSKELSKFPYIYVPKVDWDLTTKRILVTEFIDGIKVSDVKALTEKGFSLREIDRKLITAFSEQIFHTGFIHADPHPGNGMFSIPVLVRWSKNKSEQLVLLDHGLYEKLPNDVRTNLSHLWKAIVLCNHKDMRKYSHELGVHGWTNFSCVEFQKELFELMIAEDYRLFCMVLSQRFVEPEGEEEYESFKFMKKFKSHHSAVKALENMDEDEKKKVLDAMEKVHDHEMFAEILTQRPLKLHKYAIKTSLSPEDMKYMTRMAQERFDKVIVALRQMPSTLLLVIRNINTIRAITKDHGDPVDRYTIMARSATQGAFAGQGFRGNLRALKDRTYFEVRLWSDWFKYRLLRLYLTILQIFGKGNNIAAFTRMMH</sequence>
<feature type="domain" description="ABC1 atypical kinase-like" evidence="3">
    <location>
        <begin position="168"/>
        <end position="419"/>
    </location>
</feature>
<dbReference type="Proteomes" id="UP001219518">
    <property type="component" value="Unassembled WGS sequence"/>
</dbReference>
<dbReference type="InterPro" id="IPR051130">
    <property type="entry name" value="Mito_struct-func_regulator"/>
</dbReference>
<dbReference type="Pfam" id="PF03109">
    <property type="entry name" value="ABC1"/>
    <property type="match status" value="1"/>
</dbReference>
<evidence type="ECO:0000256" key="2">
    <source>
        <dbReference type="SAM" id="Phobius"/>
    </source>
</evidence>
<dbReference type="InterPro" id="IPR045307">
    <property type="entry name" value="ADCK1_dom"/>
</dbReference>
<dbReference type="InterPro" id="IPR011009">
    <property type="entry name" value="Kinase-like_dom_sf"/>
</dbReference>
<dbReference type="SUPFAM" id="SSF56112">
    <property type="entry name" value="Protein kinase-like (PK-like)"/>
    <property type="match status" value="1"/>
</dbReference>
<dbReference type="PANTHER" id="PTHR43173">
    <property type="entry name" value="ABC1 FAMILY PROTEIN"/>
    <property type="match status" value="1"/>
</dbReference>
<dbReference type="EMBL" id="JAHWGI010001033">
    <property type="protein sequence ID" value="KAK3921273.1"/>
    <property type="molecule type" value="Genomic_DNA"/>
</dbReference>
<evidence type="ECO:0000313" key="5">
    <source>
        <dbReference type="Proteomes" id="UP001219518"/>
    </source>
</evidence>